<comment type="caution">
    <text evidence="2">The sequence shown here is derived from an EMBL/GenBank/DDBJ whole genome shotgun (WGS) entry which is preliminary data.</text>
</comment>
<dbReference type="SUPFAM" id="SSF53448">
    <property type="entry name" value="Nucleotide-diphospho-sugar transferases"/>
    <property type="match status" value="1"/>
</dbReference>
<dbReference type="InterPro" id="IPR029044">
    <property type="entry name" value="Nucleotide-diphossugar_trans"/>
</dbReference>
<dbReference type="PANTHER" id="PTHR43685">
    <property type="entry name" value="GLYCOSYLTRANSFERASE"/>
    <property type="match status" value="1"/>
</dbReference>
<reference evidence="2 3" key="1">
    <citation type="submission" date="2023-07" db="EMBL/GenBank/DDBJ databases">
        <title>Sorghum-associated microbial communities from plants grown in Nebraska, USA.</title>
        <authorList>
            <person name="Schachtman D."/>
        </authorList>
    </citation>
    <scope>NUCLEOTIDE SEQUENCE [LARGE SCALE GENOMIC DNA]</scope>
    <source>
        <strain evidence="2 3">BE314</strain>
    </source>
</reference>
<sequence length="252" mass="28041">MNSATTKPTPQVSVITVSFNAMAVLPETLASLRAQRGVDYEWVVVDGASKDGSAEWCAAQSPDAFVSEPDRGIYDAMNKAVRLARGEWVYFLNAGDRLADAGALADLVAAARPGDGVVYGDVVYFGDNGQRRKRFDWVTAGNLVYGDLCHQALIARRRFFTEVAPFDLAYRWNADFDWLLRVVATGAGLRYVPRDVALFHDAGAHVAAAQKSEIERDRVRAHHCSPRWRWLLGHLLLRVKLKLRRLRGQEVA</sequence>
<dbReference type="EMBL" id="JAVDXU010000003">
    <property type="protein sequence ID" value="MDR7271776.1"/>
    <property type="molecule type" value="Genomic_DNA"/>
</dbReference>
<dbReference type="Gene3D" id="3.90.550.10">
    <property type="entry name" value="Spore Coat Polysaccharide Biosynthesis Protein SpsA, Chain A"/>
    <property type="match status" value="1"/>
</dbReference>
<evidence type="ECO:0000313" key="2">
    <source>
        <dbReference type="EMBL" id="MDR7271776.1"/>
    </source>
</evidence>
<dbReference type="RefSeq" id="WP_310269603.1">
    <property type="nucleotide sequence ID" value="NZ_JAVDXU010000003.1"/>
</dbReference>
<dbReference type="Proteomes" id="UP001180453">
    <property type="component" value="Unassembled WGS sequence"/>
</dbReference>
<dbReference type="CDD" id="cd06433">
    <property type="entry name" value="GT_2_WfgS_like"/>
    <property type="match status" value="1"/>
</dbReference>
<keyword evidence="3" id="KW-1185">Reference proteome</keyword>
<evidence type="ECO:0000259" key="1">
    <source>
        <dbReference type="Pfam" id="PF00535"/>
    </source>
</evidence>
<dbReference type="InterPro" id="IPR050834">
    <property type="entry name" value="Glycosyltransf_2"/>
</dbReference>
<evidence type="ECO:0000313" key="3">
    <source>
        <dbReference type="Proteomes" id="UP001180453"/>
    </source>
</evidence>
<dbReference type="InterPro" id="IPR001173">
    <property type="entry name" value="Glyco_trans_2-like"/>
</dbReference>
<feature type="domain" description="Glycosyltransferase 2-like" evidence="1">
    <location>
        <begin position="13"/>
        <end position="137"/>
    </location>
</feature>
<accession>A0ABU1YUC3</accession>
<organism evidence="2 3">
    <name type="scientific">Roseateles saccharophilus</name>
    <name type="common">Pseudomonas saccharophila</name>
    <dbReference type="NCBI Taxonomy" id="304"/>
    <lineage>
        <taxon>Bacteria</taxon>
        <taxon>Pseudomonadati</taxon>
        <taxon>Pseudomonadota</taxon>
        <taxon>Betaproteobacteria</taxon>
        <taxon>Burkholderiales</taxon>
        <taxon>Sphaerotilaceae</taxon>
        <taxon>Roseateles</taxon>
    </lineage>
</organism>
<name>A0ABU1YUC3_ROSSA</name>
<dbReference type="PANTHER" id="PTHR43685:SF2">
    <property type="entry name" value="GLYCOSYLTRANSFERASE 2-LIKE DOMAIN-CONTAINING PROTEIN"/>
    <property type="match status" value="1"/>
</dbReference>
<dbReference type="Pfam" id="PF00535">
    <property type="entry name" value="Glycos_transf_2"/>
    <property type="match status" value="1"/>
</dbReference>
<gene>
    <name evidence="2" type="ORF">J2X20_004444</name>
</gene>
<protein>
    <submittedName>
        <fullName evidence="2">Glycosyltransferase involved in cell wall biosynthesis</fullName>
    </submittedName>
</protein>
<proteinExistence type="predicted"/>